<sequence>MIQDYKILYVSYTRSGRGDEVHTRQFMAALEALHPRVVFHTPRLAENIHALKQRRGTKAHGGADPLRELRYIGGMLLKRVREQWIVLRREQPDVVIMRSCRYLSLVWLCRLLRIPIVLEVNAPMWERNLHPTGERFRPMTFWCWLEARLFALADRVNVVSQPLKDYYHRYGLAPNRLTVVANGVDICSFSPTRSGSAVRTRFNLEDKIVIGFIGSFAPWHGLDFLLRSLDRWAVDNPDQKDRMALLLVGHQTRQFRLPDVPGVPTVMIGKVPFEQVPDFMAAMDIITAPYPPIEPFYFSPLKVLEGMAMGKPVIASDQGQISELITHGYNGILYPAGDQWGFLNQLQRLIEDGELRSALGANARHIIEKNFTWHINAKRVLEVCNRLIRQKYNRY</sequence>
<dbReference type="RefSeq" id="WP_155321314.1">
    <property type="nucleotide sequence ID" value="NZ_AP021876.1"/>
</dbReference>
<accession>A0A5K7ZHI4</accession>
<dbReference type="InterPro" id="IPR028098">
    <property type="entry name" value="Glyco_trans_4-like_N"/>
</dbReference>
<feature type="domain" description="Glycosyltransferase subfamily 4-like N-terminal" evidence="1">
    <location>
        <begin position="18"/>
        <end position="186"/>
    </location>
</feature>
<evidence type="ECO:0000259" key="1">
    <source>
        <dbReference type="Pfam" id="PF13439"/>
    </source>
</evidence>
<dbReference type="Proteomes" id="UP000425960">
    <property type="component" value="Chromosome"/>
</dbReference>
<dbReference type="SUPFAM" id="SSF53756">
    <property type="entry name" value="UDP-Glycosyltransferase/glycogen phosphorylase"/>
    <property type="match status" value="1"/>
</dbReference>
<dbReference type="CDD" id="cd03801">
    <property type="entry name" value="GT4_PimA-like"/>
    <property type="match status" value="1"/>
</dbReference>
<keyword evidence="2" id="KW-0808">Transferase</keyword>
<dbReference type="Gene3D" id="3.40.50.2000">
    <property type="entry name" value="Glycogen Phosphorylase B"/>
    <property type="match status" value="2"/>
</dbReference>
<dbReference type="PANTHER" id="PTHR45947:SF3">
    <property type="entry name" value="SULFOQUINOVOSYL TRANSFERASE SQD2"/>
    <property type="match status" value="1"/>
</dbReference>
<dbReference type="AlphaFoldDB" id="A0A5K7ZHI4"/>
<name>A0A5K7ZHI4_9BACT</name>
<proteinExistence type="predicted"/>
<dbReference type="InterPro" id="IPR050194">
    <property type="entry name" value="Glycosyltransferase_grp1"/>
</dbReference>
<protein>
    <submittedName>
        <fullName evidence="2">Glycosyl transferase family 1</fullName>
    </submittedName>
</protein>
<organism evidence="2 3">
    <name type="scientific">Desulfosarcina ovata subsp. sediminis</name>
    <dbReference type="NCBI Taxonomy" id="885957"/>
    <lineage>
        <taxon>Bacteria</taxon>
        <taxon>Pseudomonadati</taxon>
        <taxon>Thermodesulfobacteriota</taxon>
        <taxon>Desulfobacteria</taxon>
        <taxon>Desulfobacterales</taxon>
        <taxon>Desulfosarcinaceae</taxon>
        <taxon>Desulfosarcina</taxon>
    </lineage>
</organism>
<dbReference type="EMBL" id="AP021876">
    <property type="protein sequence ID" value="BBO80321.1"/>
    <property type="molecule type" value="Genomic_DNA"/>
</dbReference>
<dbReference type="KEGG" id="dov:DSCO28_08870"/>
<dbReference type="GO" id="GO:0016757">
    <property type="term" value="F:glycosyltransferase activity"/>
    <property type="evidence" value="ECO:0007669"/>
    <property type="project" value="UniProtKB-ARBA"/>
</dbReference>
<gene>
    <name evidence="2" type="ORF">DSCO28_08870</name>
</gene>
<dbReference type="Pfam" id="PF13439">
    <property type="entry name" value="Glyco_transf_4"/>
    <property type="match status" value="1"/>
</dbReference>
<evidence type="ECO:0000313" key="3">
    <source>
        <dbReference type="Proteomes" id="UP000425960"/>
    </source>
</evidence>
<evidence type="ECO:0000313" key="2">
    <source>
        <dbReference type="EMBL" id="BBO80321.1"/>
    </source>
</evidence>
<dbReference type="PANTHER" id="PTHR45947">
    <property type="entry name" value="SULFOQUINOVOSYL TRANSFERASE SQD2"/>
    <property type="match status" value="1"/>
</dbReference>
<reference evidence="2 3" key="1">
    <citation type="submission" date="2019-11" db="EMBL/GenBank/DDBJ databases">
        <title>Comparative genomics of hydrocarbon-degrading Desulfosarcina strains.</title>
        <authorList>
            <person name="Watanabe M."/>
            <person name="Kojima H."/>
            <person name="Fukui M."/>
        </authorList>
    </citation>
    <scope>NUCLEOTIDE SEQUENCE [LARGE SCALE GENOMIC DNA]</scope>
    <source>
        <strain evidence="2 3">28bB2T</strain>
    </source>
</reference>
<dbReference type="Pfam" id="PF13692">
    <property type="entry name" value="Glyco_trans_1_4"/>
    <property type="match status" value="1"/>
</dbReference>